<keyword evidence="2" id="KW-1133">Transmembrane helix</keyword>
<feature type="compositionally biased region" description="Basic and acidic residues" evidence="1">
    <location>
        <begin position="11"/>
        <end position="22"/>
    </location>
</feature>
<dbReference type="EMBL" id="JAVDUJ010000001">
    <property type="protein sequence ID" value="MDR6940144.1"/>
    <property type="molecule type" value="Genomic_DNA"/>
</dbReference>
<evidence type="ECO:0000256" key="2">
    <source>
        <dbReference type="SAM" id="Phobius"/>
    </source>
</evidence>
<comment type="caution">
    <text evidence="3">The sequence shown here is derived from an EMBL/GenBank/DDBJ whole genome shotgun (WGS) entry which is preliminary data.</text>
</comment>
<keyword evidence="4" id="KW-1185">Reference proteome</keyword>
<feature type="transmembrane region" description="Helical" evidence="2">
    <location>
        <begin position="253"/>
        <end position="274"/>
    </location>
</feature>
<accession>A0ABU1T4A6</accession>
<dbReference type="RefSeq" id="WP_309957402.1">
    <property type="nucleotide sequence ID" value="NZ_JAVDUJ010000001.1"/>
</dbReference>
<dbReference type="Proteomes" id="UP001266099">
    <property type="component" value="Unassembled WGS sequence"/>
</dbReference>
<feature type="compositionally biased region" description="Polar residues" evidence="1">
    <location>
        <begin position="124"/>
        <end position="135"/>
    </location>
</feature>
<keyword evidence="2" id="KW-0812">Transmembrane</keyword>
<sequence length="297" mass="32244">MSETPRLTRKQLREMGKLEAKSLDAPALTDTQELRLRRPSRKEMREAERAERERNEELTLQRNASAQADSAAGVDRSAETQLARKSVFDRFETEPDAVSAEVLPAHQHDSVISQDLLIGKFSDEGNSLEQNTKSGTGEDLQQESGAVQNSESDEPVLAQGSLREQLFARMRQSEQVEALASAGGTQDTSVQDADVQIAEEAASAVDLAKESIETGASITEHESDVKALSLGAASSAEGTELEVQGGENSKRTWFIFLILAIIVALIGYLLGSWINSTFFAAGVLPQEIAALQLPLLY</sequence>
<feature type="region of interest" description="Disordered" evidence="1">
    <location>
        <begin position="1"/>
        <end position="78"/>
    </location>
</feature>
<feature type="compositionally biased region" description="Basic and acidic residues" evidence="1">
    <location>
        <begin position="32"/>
        <end position="59"/>
    </location>
</feature>
<evidence type="ECO:0000313" key="3">
    <source>
        <dbReference type="EMBL" id="MDR6940144.1"/>
    </source>
</evidence>
<proteinExistence type="predicted"/>
<gene>
    <name evidence="3" type="ORF">J2S36_001687</name>
</gene>
<keyword evidence="2" id="KW-0472">Membrane</keyword>
<evidence type="ECO:0000256" key="1">
    <source>
        <dbReference type="SAM" id="MobiDB-lite"/>
    </source>
</evidence>
<protein>
    <submittedName>
        <fullName evidence="3">Uncharacterized protein</fullName>
    </submittedName>
</protein>
<reference evidence="3 4" key="1">
    <citation type="submission" date="2023-07" db="EMBL/GenBank/DDBJ databases">
        <title>Sequencing the genomes of 1000 actinobacteria strains.</title>
        <authorList>
            <person name="Klenk H.-P."/>
        </authorList>
    </citation>
    <scope>NUCLEOTIDE SEQUENCE [LARGE SCALE GENOMIC DNA]</scope>
    <source>
        <strain evidence="3 4">DSM 15539</strain>
    </source>
</reference>
<feature type="region of interest" description="Disordered" evidence="1">
    <location>
        <begin position="124"/>
        <end position="156"/>
    </location>
</feature>
<evidence type="ECO:0000313" key="4">
    <source>
        <dbReference type="Proteomes" id="UP001266099"/>
    </source>
</evidence>
<name>A0ABU1T4A6_9ACTO</name>
<organism evidence="3 4">
    <name type="scientific">Arcanobacterium hippocoleae</name>
    <dbReference type="NCBI Taxonomy" id="149017"/>
    <lineage>
        <taxon>Bacteria</taxon>
        <taxon>Bacillati</taxon>
        <taxon>Actinomycetota</taxon>
        <taxon>Actinomycetes</taxon>
        <taxon>Actinomycetales</taxon>
        <taxon>Actinomycetaceae</taxon>
        <taxon>Arcanobacterium</taxon>
    </lineage>
</organism>